<reference evidence="3" key="1">
    <citation type="journal article" date="2019" name="Int. J. Syst. Evol. Microbiol.">
        <title>The Global Catalogue of Microorganisms (GCM) 10K type strain sequencing project: providing services to taxonomists for standard genome sequencing and annotation.</title>
        <authorList>
            <consortium name="The Broad Institute Genomics Platform"/>
            <consortium name="The Broad Institute Genome Sequencing Center for Infectious Disease"/>
            <person name="Wu L."/>
            <person name="Ma J."/>
        </authorList>
    </citation>
    <scope>NUCLEOTIDE SEQUENCE [LARGE SCALE GENOMIC DNA]</scope>
    <source>
        <strain evidence="3">CGMCC 4.7289</strain>
    </source>
</reference>
<keyword evidence="3" id="KW-1185">Reference proteome</keyword>
<dbReference type="EMBL" id="JBHSAY010000020">
    <property type="protein sequence ID" value="MFC4135097.1"/>
    <property type="molecule type" value="Genomic_DNA"/>
</dbReference>
<evidence type="ECO:0000256" key="1">
    <source>
        <dbReference type="SAM" id="Phobius"/>
    </source>
</evidence>
<keyword evidence="1" id="KW-0472">Membrane</keyword>
<organism evidence="2 3">
    <name type="scientific">Hamadaea flava</name>
    <dbReference type="NCBI Taxonomy" id="1742688"/>
    <lineage>
        <taxon>Bacteria</taxon>
        <taxon>Bacillati</taxon>
        <taxon>Actinomycetota</taxon>
        <taxon>Actinomycetes</taxon>
        <taxon>Micromonosporales</taxon>
        <taxon>Micromonosporaceae</taxon>
        <taxon>Hamadaea</taxon>
    </lineage>
</organism>
<keyword evidence="1" id="KW-0812">Transmembrane</keyword>
<evidence type="ECO:0000313" key="2">
    <source>
        <dbReference type="EMBL" id="MFC4135097.1"/>
    </source>
</evidence>
<evidence type="ECO:0000313" key="3">
    <source>
        <dbReference type="Proteomes" id="UP001595816"/>
    </source>
</evidence>
<gene>
    <name evidence="2" type="ORF">ACFOZ4_31180</name>
</gene>
<keyword evidence="1" id="KW-1133">Transmembrane helix</keyword>
<accession>A0ABV8LVP0</accession>
<sequence length="317" mass="32829">MGLTSLTLLAVAFVATAAALAGLVLLWRRLRGPLVVLRVAGIVVAETLLLASIGLTVNRAGDFYPSWASLRGETTPIQQSTTQAVRLSPELAAQAASGRQNGLVFPWHPAGERAWRLAGSPVAYLPPESFQEDGLAVPVIVVESTAAVPTDAAIPGLARAAGEPVALVFVRLGPKTPIPVLAIGLGRDLPATLPVLGHGWALVGSGSAALSLWQAGQQRFVALALTPQPDQATVHRAQSAVRTRLWTGPDLTGALRWAGTQTPPPLRPPVALTPLPAPSVSPQSVSPPVSATPTVYRLGVDHGLSGHDTPPTPRSTP</sequence>
<dbReference type="Proteomes" id="UP001595816">
    <property type="component" value="Unassembled WGS sequence"/>
</dbReference>
<dbReference type="RefSeq" id="WP_253762965.1">
    <property type="nucleotide sequence ID" value="NZ_JAMZDZ010000001.1"/>
</dbReference>
<comment type="caution">
    <text evidence="2">The sequence shown here is derived from an EMBL/GenBank/DDBJ whole genome shotgun (WGS) entry which is preliminary data.</text>
</comment>
<name>A0ABV8LVP0_9ACTN</name>
<feature type="transmembrane region" description="Helical" evidence="1">
    <location>
        <begin position="35"/>
        <end position="57"/>
    </location>
</feature>
<proteinExistence type="predicted"/>
<protein>
    <submittedName>
        <fullName evidence="2">Uncharacterized protein</fullName>
    </submittedName>
</protein>